<dbReference type="InterPro" id="IPR050158">
    <property type="entry name" value="Ubiquitin_ubiquitin-like"/>
</dbReference>
<dbReference type="SUPFAM" id="SSF54236">
    <property type="entry name" value="Ubiquitin-like"/>
    <property type="match status" value="1"/>
</dbReference>
<dbReference type="SMART" id="SM00213">
    <property type="entry name" value="UBQ"/>
    <property type="match status" value="1"/>
</dbReference>
<dbReference type="PRINTS" id="PR00348">
    <property type="entry name" value="UBIQUITIN"/>
</dbReference>
<evidence type="ECO:0000256" key="1">
    <source>
        <dbReference type="SAM" id="MobiDB-lite"/>
    </source>
</evidence>
<feature type="region of interest" description="Disordered" evidence="1">
    <location>
        <begin position="91"/>
        <end position="120"/>
    </location>
</feature>
<organism evidence="3">
    <name type="scientific">Harvfovirus sp</name>
    <dbReference type="NCBI Taxonomy" id="2487768"/>
    <lineage>
        <taxon>Viruses</taxon>
        <taxon>Varidnaviria</taxon>
        <taxon>Bamfordvirae</taxon>
        <taxon>Nucleocytoviricota</taxon>
        <taxon>Megaviricetes</taxon>
        <taxon>Imitervirales</taxon>
        <taxon>Mimiviridae</taxon>
        <taxon>Klosneuvirinae</taxon>
    </lineage>
</organism>
<sequence length="276" mass="30400">MAGTKVFVKTLLGKIIVIECTADDTVEVVKEKIEKEHLVPPMLQRLIFNGLQLDEDKARLSLFHIQPTKSIEFDSTIHLILHRGVAPCFPESAPRAPRASRASRASRAPASAGAPAVVRPEEKKELETMDVLNVDQIAAKIELGFSEVIDPSDSPSEKERLCYGCSHVAWDLDQIPLTPEAIAVIIKLAEKKVMFTLLTKTTEDAAVVSLQKTHSEIKCLYRVIGSAGAAFKASCRTLRGGLLFPFSSDPKFLDSYIGASTYAQERIVKLHYIKKS</sequence>
<dbReference type="Gene3D" id="3.10.20.90">
    <property type="entry name" value="Phosphatidylinositol 3-kinase Catalytic Subunit, Chain A, domain 1"/>
    <property type="match status" value="1"/>
</dbReference>
<dbReference type="InterPro" id="IPR029071">
    <property type="entry name" value="Ubiquitin-like_domsf"/>
</dbReference>
<dbReference type="PROSITE" id="PS50053">
    <property type="entry name" value="UBIQUITIN_2"/>
    <property type="match status" value="1"/>
</dbReference>
<evidence type="ECO:0000313" key="3">
    <source>
        <dbReference type="EMBL" id="AYV81079.1"/>
    </source>
</evidence>
<gene>
    <name evidence="3" type="ORF">Harvfovirus15_23</name>
</gene>
<dbReference type="Pfam" id="PF00240">
    <property type="entry name" value="ubiquitin"/>
    <property type="match status" value="1"/>
</dbReference>
<proteinExistence type="predicted"/>
<accession>A0A3G5A6I8</accession>
<name>A0A3G5A6I8_9VIRU</name>
<dbReference type="PANTHER" id="PTHR10666">
    <property type="entry name" value="UBIQUITIN"/>
    <property type="match status" value="1"/>
</dbReference>
<feature type="compositionally biased region" description="Low complexity" evidence="1">
    <location>
        <begin position="91"/>
        <end position="116"/>
    </location>
</feature>
<evidence type="ECO:0000259" key="2">
    <source>
        <dbReference type="PROSITE" id="PS50053"/>
    </source>
</evidence>
<protein>
    <submittedName>
        <fullName evidence="3">Putative polyubiquitin-A isoform X3</fullName>
    </submittedName>
</protein>
<dbReference type="EMBL" id="MK072257">
    <property type="protein sequence ID" value="AYV81079.1"/>
    <property type="molecule type" value="Genomic_DNA"/>
</dbReference>
<feature type="domain" description="Ubiquitin-like" evidence="2">
    <location>
        <begin position="4"/>
        <end position="73"/>
    </location>
</feature>
<dbReference type="PROSITE" id="PS00299">
    <property type="entry name" value="UBIQUITIN_1"/>
    <property type="match status" value="1"/>
</dbReference>
<dbReference type="InterPro" id="IPR019954">
    <property type="entry name" value="Ubiquitin_CS"/>
</dbReference>
<dbReference type="InterPro" id="IPR000626">
    <property type="entry name" value="Ubiquitin-like_dom"/>
</dbReference>
<reference evidence="3" key="1">
    <citation type="submission" date="2018-10" db="EMBL/GenBank/DDBJ databases">
        <title>Hidden diversity of soil giant viruses.</title>
        <authorList>
            <person name="Schulz F."/>
            <person name="Alteio L."/>
            <person name="Goudeau D."/>
            <person name="Ryan E.M."/>
            <person name="Malmstrom R.R."/>
            <person name="Blanchard J."/>
            <person name="Woyke T."/>
        </authorList>
    </citation>
    <scope>NUCLEOTIDE SEQUENCE</scope>
    <source>
        <strain evidence="3">HAV1</strain>
    </source>
</reference>
<dbReference type="InterPro" id="IPR019956">
    <property type="entry name" value="Ubiquitin_dom"/>
</dbReference>